<dbReference type="PANTHER" id="PTHR30619:SF1">
    <property type="entry name" value="RECOMBINATION PROTEIN 2"/>
    <property type="match status" value="1"/>
</dbReference>
<dbReference type="SMART" id="SM00849">
    <property type="entry name" value="Lactamase_B"/>
    <property type="match status" value="1"/>
</dbReference>
<keyword evidence="9" id="KW-1185">Reference proteome</keyword>
<keyword evidence="2" id="KW-1003">Cell membrane</keyword>
<gene>
    <name evidence="8" type="ORF">C1949_06420</name>
</gene>
<dbReference type="InterPro" id="IPR001279">
    <property type="entry name" value="Metallo-B-lactamas"/>
</dbReference>
<dbReference type="Proteomes" id="UP000243451">
    <property type="component" value="Unassembled WGS sequence"/>
</dbReference>
<evidence type="ECO:0000256" key="1">
    <source>
        <dbReference type="ARBA" id="ARBA00004651"/>
    </source>
</evidence>
<dbReference type="CDD" id="cd07731">
    <property type="entry name" value="ComA-like_MBL-fold"/>
    <property type="match status" value="1"/>
</dbReference>
<dbReference type="EMBL" id="PPSK01000004">
    <property type="protein sequence ID" value="POB04600.1"/>
    <property type="molecule type" value="Genomic_DNA"/>
</dbReference>
<feature type="transmembrane region" description="Helical" evidence="6">
    <location>
        <begin position="387"/>
        <end position="404"/>
    </location>
</feature>
<feature type="transmembrane region" description="Helical" evidence="6">
    <location>
        <begin position="443"/>
        <end position="464"/>
    </location>
</feature>
<feature type="transmembrane region" description="Helical" evidence="6">
    <location>
        <begin position="252"/>
        <end position="275"/>
    </location>
</feature>
<evidence type="ECO:0000256" key="3">
    <source>
        <dbReference type="ARBA" id="ARBA00022692"/>
    </source>
</evidence>
<feature type="transmembrane region" description="Helical" evidence="6">
    <location>
        <begin position="410"/>
        <end position="431"/>
    </location>
</feature>
<feature type="transmembrane region" description="Helical" evidence="6">
    <location>
        <begin position="334"/>
        <end position="351"/>
    </location>
</feature>
<evidence type="ECO:0000313" key="9">
    <source>
        <dbReference type="Proteomes" id="UP000243451"/>
    </source>
</evidence>
<dbReference type="InterPro" id="IPR036866">
    <property type="entry name" value="RibonucZ/Hydroxyglut_hydro"/>
</dbReference>
<dbReference type="GO" id="GO:0030420">
    <property type="term" value="P:establishment of competence for transformation"/>
    <property type="evidence" value="ECO:0007669"/>
    <property type="project" value="InterPro"/>
</dbReference>
<keyword evidence="3 6" id="KW-0812">Transmembrane</keyword>
<dbReference type="InterPro" id="IPR052159">
    <property type="entry name" value="Competence_DNA_uptake"/>
</dbReference>
<evidence type="ECO:0000256" key="4">
    <source>
        <dbReference type="ARBA" id="ARBA00022989"/>
    </source>
</evidence>
<feature type="transmembrane region" description="Helical" evidence="6">
    <location>
        <begin position="357"/>
        <end position="375"/>
    </location>
</feature>
<accession>A0A2P4EXA1</accession>
<dbReference type="PANTHER" id="PTHR30619">
    <property type="entry name" value="DNA INTERNALIZATION/COMPETENCE PROTEIN COMEC/REC2"/>
    <property type="match status" value="1"/>
</dbReference>
<evidence type="ECO:0000259" key="7">
    <source>
        <dbReference type="SMART" id="SM00849"/>
    </source>
</evidence>
<dbReference type="Pfam" id="PF13567">
    <property type="entry name" value="DUF4131"/>
    <property type="match status" value="1"/>
</dbReference>
<dbReference type="NCBIfam" id="TIGR00361">
    <property type="entry name" value="ComEC_Rec2"/>
    <property type="match status" value="1"/>
</dbReference>
<protein>
    <submittedName>
        <fullName evidence="8">DNA internalization-related competence protein ComEC/Rec2</fullName>
    </submittedName>
</protein>
<evidence type="ECO:0000313" key="8">
    <source>
        <dbReference type="EMBL" id="POB04600.1"/>
    </source>
</evidence>
<dbReference type="OrthoDB" id="9761531at2"/>
<keyword evidence="4 6" id="KW-1133">Transmembrane helix</keyword>
<evidence type="ECO:0000256" key="6">
    <source>
        <dbReference type="SAM" id="Phobius"/>
    </source>
</evidence>
<sequence>MHGMSGWHYCLTAKAKQDVSVSDLRLLLLCLLAGLLCPLLFTALPLWTPFAGGVVVLALLLRRRPLRPLRALLLFCCGLSWSLFWHHAALDSRLSLALDNQQVTLTGRVDSLPQQTDTGWRFQLRDVRDISQRSLPDMRLHWWGGAPIAAGEIWQLEVRLRRPRGLRNPGTFDYESWLYAQGIGAVGSVKAGQRISAAPALGQWRDRLQERLARPLSELPRGTRLLALLTGDRKALDRSDWDLLQATGTTHLLVISGLHIGMLATAVFALMGLVLRSFPLGWSRPQLWLSAPVALVAAVGYAGLAGMGVPVQRALLMCLLVLLLKLWRRQLPAIELWLAAMVIVTLVNPAAPLRAGYWLSFMAVGLLLLGMGGRLHTGSVWWRWGRAQWIAFIGLWPWLLLWGLPTSAVAMLVNLLAIPWVSLLVVPTALLGAALELLCGLDWLLLLAAHLLNLLLLALAWVAKWDGLLWLPFPGWSAWLLALAGVLALLLPVATLRPLALLCLLPLLLPPQARPAAGEVRVIVLDVGQGLSVLVQTAGHDLLYDAGARFGSGFDLGEAVVAPALLSFGVRELDLLLLSHADTDHAGGALALARRVPPLRVISGEAERIPAALAADACRMGQEWLWDGVRFRLLQAQDSGDDGNARSCVLQVWAGEHSLLLPGDIGKADEALLLAELAPAELLVAPHHGSRSSSSYALIRRLGPKWVVFSAAYHNPFGHPHPQVVARYRELGSDAIYTGGAGAVSFILRPDRPVVTEWRWRDVARRFWHE</sequence>
<reference evidence="8 9" key="1">
    <citation type="submission" date="2018-01" db="EMBL/GenBank/DDBJ databases">
        <title>Draft genome of the type strain Pseudomonas oceani DSM 100277 isolated from the deep water in Okinawa trough, northwestern Pacific Ocean.</title>
        <authorList>
            <person name="Gomila M."/>
            <person name="Mulet M."/>
            <person name="Garcia-Valdes E."/>
            <person name="Lalucat J."/>
        </authorList>
    </citation>
    <scope>NUCLEOTIDE SEQUENCE [LARGE SCALE GENOMIC DNA]</scope>
    <source>
        <strain evidence="8 9">DSM 100277</strain>
    </source>
</reference>
<dbReference type="InterPro" id="IPR035681">
    <property type="entry name" value="ComA-like_MBL"/>
</dbReference>
<comment type="caution">
    <text evidence="8">The sequence shown here is derived from an EMBL/GenBank/DDBJ whole genome shotgun (WGS) entry which is preliminary data.</text>
</comment>
<feature type="domain" description="Metallo-beta-lactamase" evidence="7">
    <location>
        <begin position="529"/>
        <end position="713"/>
    </location>
</feature>
<feature type="transmembrane region" description="Helical" evidence="6">
    <location>
        <begin position="476"/>
        <end position="509"/>
    </location>
</feature>
<name>A0A2P4EXA1_9GAMM</name>
<dbReference type="NCBIfam" id="TIGR00360">
    <property type="entry name" value="ComEC_N-term"/>
    <property type="match status" value="1"/>
</dbReference>
<dbReference type="InterPro" id="IPR025405">
    <property type="entry name" value="DUF4131"/>
</dbReference>
<proteinExistence type="predicted"/>
<dbReference type="AlphaFoldDB" id="A0A2P4EXA1"/>
<dbReference type="SUPFAM" id="SSF56281">
    <property type="entry name" value="Metallo-hydrolase/oxidoreductase"/>
    <property type="match status" value="1"/>
</dbReference>
<feature type="transmembrane region" description="Helical" evidence="6">
    <location>
        <begin position="26"/>
        <end position="59"/>
    </location>
</feature>
<dbReference type="InterPro" id="IPR004477">
    <property type="entry name" value="ComEC_N"/>
</dbReference>
<dbReference type="Gene3D" id="3.60.15.10">
    <property type="entry name" value="Ribonuclease Z/Hydroxyacylglutathione hydrolase-like"/>
    <property type="match status" value="1"/>
</dbReference>
<dbReference type="Pfam" id="PF03772">
    <property type="entry name" value="Competence"/>
    <property type="match status" value="1"/>
</dbReference>
<dbReference type="GO" id="GO:0005886">
    <property type="term" value="C:plasma membrane"/>
    <property type="evidence" value="ECO:0007669"/>
    <property type="project" value="UniProtKB-SubCell"/>
</dbReference>
<feature type="transmembrane region" description="Helical" evidence="6">
    <location>
        <begin position="287"/>
        <end position="304"/>
    </location>
</feature>
<evidence type="ECO:0000256" key="2">
    <source>
        <dbReference type="ARBA" id="ARBA00022475"/>
    </source>
</evidence>
<keyword evidence="5 6" id="KW-0472">Membrane</keyword>
<comment type="subcellular location">
    <subcellularLocation>
        <location evidence="1">Cell membrane</location>
        <topology evidence="1">Multi-pass membrane protein</topology>
    </subcellularLocation>
</comment>
<dbReference type="Pfam" id="PF00753">
    <property type="entry name" value="Lactamase_B"/>
    <property type="match status" value="1"/>
</dbReference>
<evidence type="ECO:0000256" key="5">
    <source>
        <dbReference type="ARBA" id="ARBA00023136"/>
    </source>
</evidence>
<dbReference type="InterPro" id="IPR004797">
    <property type="entry name" value="Competence_ComEC/Rec2"/>
</dbReference>
<organism evidence="8 9">
    <name type="scientific">Halopseudomonas oceani</name>
    <dbReference type="NCBI Taxonomy" id="1708783"/>
    <lineage>
        <taxon>Bacteria</taxon>
        <taxon>Pseudomonadati</taxon>
        <taxon>Pseudomonadota</taxon>
        <taxon>Gammaproteobacteria</taxon>
        <taxon>Pseudomonadales</taxon>
        <taxon>Pseudomonadaceae</taxon>
        <taxon>Halopseudomonas</taxon>
    </lineage>
</organism>